<name>A0A9J6D762_RHIMP</name>
<evidence type="ECO:0000256" key="2">
    <source>
        <dbReference type="ARBA" id="ARBA00022771"/>
    </source>
</evidence>
<dbReference type="InterPro" id="IPR038441">
    <property type="entry name" value="THAP_Znf_sf"/>
</dbReference>
<keyword evidence="3" id="KW-0862">Zinc</keyword>
<dbReference type="PANTHER" id="PTHR46927:SF3">
    <property type="entry name" value="THAP-TYPE DOMAIN-CONTAINING PROTEIN"/>
    <property type="match status" value="1"/>
</dbReference>
<dbReference type="Proteomes" id="UP000821866">
    <property type="component" value="Chromosome 9"/>
</dbReference>
<dbReference type="PANTHER" id="PTHR46927">
    <property type="entry name" value="AGAP005574-PA"/>
    <property type="match status" value="1"/>
</dbReference>
<evidence type="ECO:0000256" key="3">
    <source>
        <dbReference type="ARBA" id="ARBA00022833"/>
    </source>
</evidence>
<keyword evidence="1" id="KW-0479">Metal-binding</keyword>
<evidence type="ECO:0000259" key="6">
    <source>
        <dbReference type="PROSITE" id="PS50950"/>
    </source>
</evidence>
<evidence type="ECO:0000256" key="1">
    <source>
        <dbReference type="ARBA" id="ARBA00022723"/>
    </source>
</evidence>
<dbReference type="SMART" id="SM00980">
    <property type="entry name" value="THAP"/>
    <property type="match status" value="1"/>
</dbReference>
<keyword evidence="2 5" id="KW-0863">Zinc-finger</keyword>
<dbReference type="InterPro" id="IPR052224">
    <property type="entry name" value="THAP_domain_protein"/>
</dbReference>
<organism evidence="7 8">
    <name type="scientific">Rhipicephalus microplus</name>
    <name type="common">Cattle tick</name>
    <name type="synonym">Boophilus microplus</name>
    <dbReference type="NCBI Taxonomy" id="6941"/>
    <lineage>
        <taxon>Eukaryota</taxon>
        <taxon>Metazoa</taxon>
        <taxon>Ecdysozoa</taxon>
        <taxon>Arthropoda</taxon>
        <taxon>Chelicerata</taxon>
        <taxon>Arachnida</taxon>
        <taxon>Acari</taxon>
        <taxon>Parasitiformes</taxon>
        <taxon>Ixodida</taxon>
        <taxon>Ixodoidea</taxon>
        <taxon>Ixodidae</taxon>
        <taxon>Rhipicephalinae</taxon>
        <taxon>Rhipicephalus</taxon>
        <taxon>Boophilus</taxon>
    </lineage>
</organism>
<dbReference type="InterPro" id="IPR006612">
    <property type="entry name" value="THAP_Znf"/>
</dbReference>
<gene>
    <name evidence="7" type="ORF">HPB51_021680</name>
</gene>
<dbReference type="GO" id="GO:0003677">
    <property type="term" value="F:DNA binding"/>
    <property type="evidence" value="ECO:0007669"/>
    <property type="project" value="UniProtKB-UniRule"/>
</dbReference>
<sequence>MGKCFVPYCNTGYKSCKEKFSLFTPPHDQARLEAWRRAIPRKDRVLQRTHRVCEKHFAPHFILKMWSAKLNDHVLMSGNRRAGLSKDALPTIFEGAPSYLSKKMKTPRKQSRRLLAVQFALRAQAGPAAVPASGFKPSNKQQQPKIQMKSTKTAMSSRQVTPALQLLMKCSAQRQLCAFRRHRGVYIALTWKGIVTSCSTTPLCCAQVMGHVCFLTEKLCM</sequence>
<keyword evidence="4 5" id="KW-0238">DNA-binding</keyword>
<dbReference type="Pfam" id="PF05485">
    <property type="entry name" value="THAP"/>
    <property type="match status" value="1"/>
</dbReference>
<dbReference type="SMART" id="SM00692">
    <property type="entry name" value="DM3"/>
    <property type="match status" value="1"/>
</dbReference>
<reference evidence="7" key="2">
    <citation type="submission" date="2021-09" db="EMBL/GenBank/DDBJ databases">
        <authorList>
            <person name="Jia N."/>
            <person name="Wang J."/>
            <person name="Shi W."/>
            <person name="Du L."/>
            <person name="Sun Y."/>
            <person name="Zhan W."/>
            <person name="Jiang J."/>
            <person name="Wang Q."/>
            <person name="Zhang B."/>
            <person name="Ji P."/>
            <person name="Sakyi L.B."/>
            <person name="Cui X."/>
            <person name="Yuan T."/>
            <person name="Jiang B."/>
            <person name="Yang W."/>
            <person name="Lam T.T.-Y."/>
            <person name="Chang Q."/>
            <person name="Ding S."/>
            <person name="Wang X."/>
            <person name="Zhu J."/>
            <person name="Ruan X."/>
            <person name="Zhao L."/>
            <person name="Wei J."/>
            <person name="Que T."/>
            <person name="Du C."/>
            <person name="Cheng J."/>
            <person name="Dai P."/>
            <person name="Han X."/>
            <person name="Huang E."/>
            <person name="Gao Y."/>
            <person name="Liu J."/>
            <person name="Shao H."/>
            <person name="Ye R."/>
            <person name="Li L."/>
            <person name="Wei W."/>
            <person name="Wang X."/>
            <person name="Wang C."/>
            <person name="Huo Q."/>
            <person name="Li W."/>
            <person name="Guo W."/>
            <person name="Chen H."/>
            <person name="Chen S."/>
            <person name="Zhou L."/>
            <person name="Zhou L."/>
            <person name="Ni X."/>
            <person name="Tian J."/>
            <person name="Zhou Y."/>
            <person name="Sheng Y."/>
            <person name="Liu T."/>
            <person name="Pan Y."/>
            <person name="Xia L."/>
            <person name="Li J."/>
            <person name="Zhao F."/>
            <person name="Cao W."/>
        </authorList>
    </citation>
    <scope>NUCLEOTIDE SEQUENCE</scope>
    <source>
        <strain evidence="7">Rmic-2018</strain>
        <tissue evidence="7">Larvae</tissue>
    </source>
</reference>
<evidence type="ECO:0000256" key="5">
    <source>
        <dbReference type="PROSITE-ProRule" id="PRU00309"/>
    </source>
</evidence>
<dbReference type="SUPFAM" id="SSF57716">
    <property type="entry name" value="Glucocorticoid receptor-like (DNA-binding domain)"/>
    <property type="match status" value="1"/>
</dbReference>
<protein>
    <recommendedName>
        <fullName evidence="6">THAP-type domain-containing protein</fullName>
    </recommendedName>
</protein>
<dbReference type="GO" id="GO:0008270">
    <property type="term" value="F:zinc ion binding"/>
    <property type="evidence" value="ECO:0007669"/>
    <property type="project" value="UniProtKB-KW"/>
</dbReference>
<evidence type="ECO:0000313" key="8">
    <source>
        <dbReference type="Proteomes" id="UP000821866"/>
    </source>
</evidence>
<dbReference type="PROSITE" id="PS50950">
    <property type="entry name" value="ZF_THAP"/>
    <property type="match status" value="1"/>
</dbReference>
<proteinExistence type="predicted"/>
<comment type="caution">
    <text evidence="7">The sequence shown here is derived from an EMBL/GenBank/DDBJ whole genome shotgun (WGS) entry which is preliminary data.</text>
</comment>
<dbReference type="AlphaFoldDB" id="A0A9J6D762"/>
<dbReference type="Gene3D" id="6.20.210.20">
    <property type="entry name" value="THAP domain"/>
    <property type="match status" value="1"/>
</dbReference>
<evidence type="ECO:0000256" key="4">
    <source>
        <dbReference type="ARBA" id="ARBA00023125"/>
    </source>
</evidence>
<feature type="domain" description="THAP-type" evidence="6">
    <location>
        <begin position="1"/>
        <end position="93"/>
    </location>
</feature>
<evidence type="ECO:0000313" key="7">
    <source>
        <dbReference type="EMBL" id="KAH8009882.1"/>
    </source>
</evidence>
<dbReference type="EMBL" id="JABSTU010000011">
    <property type="protein sequence ID" value="KAH8009882.1"/>
    <property type="molecule type" value="Genomic_DNA"/>
</dbReference>
<keyword evidence="8" id="KW-1185">Reference proteome</keyword>
<accession>A0A9J6D762</accession>
<reference evidence="7" key="1">
    <citation type="journal article" date="2020" name="Cell">
        <title>Large-Scale Comparative Analyses of Tick Genomes Elucidate Their Genetic Diversity and Vector Capacities.</title>
        <authorList>
            <consortium name="Tick Genome and Microbiome Consortium (TIGMIC)"/>
            <person name="Jia N."/>
            <person name="Wang J."/>
            <person name="Shi W."/>
            <person name="Du L."/>
            <person name="Sun Y."/>
            <person name="Zhan W."/>
            <person name="Jiang J.F."/>
            <person name="Wang Q."/>
            <person name="Zhang B."/>
            <person name="Ji P."/>
            <person name="Bell-Sakyi L."/>
            <person name="Cui X.M."/>
            <person name="Yuan T.T."/>
            <person name="Jiang B.G."/>
            <person name="Yang W.F."/>
            <person name="Lam T.T."/>
            <person name="Chang Q.C."/>
            <person name="Ding S.J."/>
            <person name="Wang X.J."/>
            <person name="Zhu J.G."/>
            <person name="Ruan X.D."/>
            <person name="Zhao L."/>
            <person name="Wei J.T."/>
            <person name="Ye R.Z."/>
            <person name="Que T.C."/>
            <person name="Du C.H."/>
            <person name="Zhou Y.H."/>
            <person name="Cheng J.X."/>
            <person name="Dai P.F."/>
            <person name="Guo W.B."/>
            <person name="Han X.H."/>
            <person name="Huang E.J."/>
            <person name="Li L.F."/>
            <person name="Wei W."/>
            <person name="Gao Y.C."/>
            <person name="Liu J.Z."/>
            <person name="Shao H.Z."/>
            <person name="Wang X."/>
            <person name="Wang C.C."/>
            <person name="Yang T.C."/>
            <person name="Huo Q.B."/>
            <person name="Li W."/>
            <person name="Chen H.Y."/>
            <person name="Chen S.E."/>
            <person name="Zhou L.G."/>
            <person name="Ni X.B."/>
            <person name="Tian J.H."/>
            <person name="Sheng Y."/>
            <person name="Liu T."/>
            <person name="Pan Y.S."/>
            <person name="Xia L.Y."/>
            <person name="Li J."/>
            <person name="Zhao F."/>
            <person name="Cao W.C."/>
        </authorList>
    </citation>
    <scope>NUCLEOTIDE SEQUENCE</scope>
    <source>
        <strain evidence="7">Rmic-2018</strain>
    </source>
</reference>